<evidence type="ECO:0000313" key="4">
    <source>
        <dbReference type="Proteomes" id="UP000034705"/>
    </source>
</evidence>
<dbReference type="AlphaFoldDB" id="A0A0G1PHX3"/>
<dbReference type="NCBIfam" id="TIGR00696">
    <property type="entry name" value="wecG_tagA_cpsF"/>
    <property type="match status" value="1"/>
</dbReference>
<evidence type="ECO:0000256" key="2">
    <source>
        <dbReference type="ARBA" id="ARBA00022679"/>
    </source>
</evidence>
<keyword evidence="1" id="KW-0328">Glycosyltransferase</keyword>
<keyword evidence="2 3" id="KW-0808">Transferase</keyword>
<comment type="caution">
    <text evidence="3">The sequence shown here is derived from an EMBL/GenBank/DDBJ whole genome shotgun (WGS) entry which is preliminary data.</text>
</comment>
<dbReference type="PANTHER" id="PTHR34136:SF1">
    <property type="entry name" value="UDP-N-ACETYL-D-MANNOSAMINURONIC ACID TRANSFERASE"/>
    <property type="match status" value="1"/>
</dbReference>
<dbReference type="Pfam" id="PF03808">
    <property type="entry name" value="Glyco_tran_WecG"/>
    <property type="match status" value="1"/>
</dbReference>
<proteinExistence type="predicted"/>
<sequence>MKKTCVLDIPVCALSREKIHELLLSFFDDPGFHAIATVNPEMLVASHNHKEFQQALQKMSLCVADGVGVSWLVFLTQGRGLQRLTGNDIIHALLMYAALHKKTVFLLGSTDEVIGLTLQKLHVNFPHLQIFGESGGELLYKEGEWKFKEDAQVVGRIQEVQPDILFVALGHEKQERWILGHKDFFPSVKIAVGVGGAFDFLSGKIKRAPKIFQRFGFEWLWRLWCEPKRLKRIFTAVIIFPTLVIWDTIRKLFVRKKEEKNV</sequence>
<dbReference type="Proteomes" id="UP000034705">
    <property type="component" value="Unassembled WGS sequence"/>
</dbReference>
<accession>A0A0G1PHX3</accession>
<dbReference type="EMBL" id="LCMG01000020">
    <property type="protein sequence ID" value="KKU32282.1"/>
    <property type="molecule type" value="Genomic_DNA"/>
</dbReference>
<dbReference type="GO" id="GO:0016758">
    <property type="term" value="F:hexosyltransferase activity"/>
    <property type="evidence" value="ECO:0007669"/>
    <property type="project" value="TreeGrafter"/>
</dbReference>
<organism evidence="3 4">
    <name type="scientific">Candidatus Uhrbacteria bacterium GW2011_GWF2_46_218</name>
    <dbReference type="NCBI Taxonomy" id="1619001"/>
    <lineage>
        <taxon>Bacteria</taxon>
        <taxon>Candidatus Uhriibacteriota</taxon>
    </lineage>
</organism>
<reference evidence="3 4" key="1">
    <citation type="journal article" date="2015" name="Nature">
        <title>rRNA introns, odd ribosomes, and small enigmatic genomes across a large radiation of phyla.</title>
        <authorList>
            <person name="Brown C.T."/>
            <person name="Hug L.A."/>
            <person name="Thomas B.C."/>
            <person name="Sharon I."/>
            <person name="Castelle C.J."/>
            <person name="Singh A."/>
            <person name="Wilkins M.J."/>
            <person name="Williams K.H."/>
            <person name="Banfield J.F."/>
        </authorList>
    </citation>
    <scope>NUCLEOTIDE SEQUENCE [LARGE SCALE GENOMIC DNA]</scope>
</reference>
<dbReference type="InterPro" id="IPR004629">
    <property type="entry name" value="WecG_TagA_CpsF"/>
</dbReference>
<dbReference type="CDD" id="cd06533">
    <property type="entry name" value="Glyco_transf_WecG_TagA"/>
    <property type="match status" value="1"/>
</dbReference>
<dbReference type="PANTHER" id="PTHR34136">
    <property type="match status" value="1"/>
</dbReference>
<evidence type="ECO:0000313" key="3">
    <source>
        <dbReference type="EMBL" id="KKU32282.1"/>
    </source>
</evidence>
<name>A0A0G1PHX3_9BACT</name>
<protein>
    <submittedName>
        <fullName evidence="3">Glycosyl transferase, WecB/TagA/CpsF family</fullName>
    </submittedName>
</protein>
<gene>
    <name evidence="3" type="ORF">UX45_C0020G0010</name>
</gene>
<evidence type="ECO:0000256" key="1">
    <source>
        <dbReference type="ARBA" id="ARBA00022676"/>
    </source>
</evidence>